<feature type="signal peptide" evidence="1">
    <location>
        <begin position="1"/>
        <end position="26"/>
    </location>
</feature>
<reference evidence="2 3" key="1">
    <citation type="journal article" date="2015" name="Genome Announc.">
        <title>Expanding the biotechnology potential of lactobacilli through comparative genomics of 213 strains and associated genera.</title>
        <authorList>
            <person name="Sun Z."/>
            <person name="Harris H.M."/>
            <person name="McCann A."/>
            <person name="Guo C."/>
            <person name="Argimon S."/>
            <person name="Zhang W."/>
            <person name="Yang X."/>
            <person name="Jeffery I.B."/>
            <person name="Cooney J.C."/>
            <person name="Kagawa T.F."/>
            <person name="Liu W."/>
            <person name="Song Y."/>
            <person name="Salvetti E."/>
            <person name="Wrobel A."/>
            <person name="Rasinkangas P."/>
            <person name="Parkhill J."/>
            <person name="Rea M.C."/>
            <person name="O'Sullivan O."/>
            <person name="Ritari J."/>
            <person name="Douillard F.P."/>
            <person name="Paul Ross R."/>
            <person name="Yang R."/>
            <person name="Briner A.E."/>
            <person name="Felis G.E."/>
            <person name="de Vos W.M."/>
            <person name="Barrangou R."/>
            <person name="Klaenhammer T.R."/>
            <person name="Caufield P.W."/>
            <person name="Cui Y."/>
            <person name="Zhang H."/>
            <person name="O'Toole P.W."/>
        </authorList>
    </citation>
    <scope>NUCLEOTIDE SEQUENCE [LARGE SCALE GENOMIC DNA]</scope>
    <source>
        <strain evidence="2 3">DSM 20515</strain>
    </source>
</reference>
<evidence type="ECO:0008006" key="4">
    <source>
        <dbReference type="Google" id="ProtNLM"/>
    </source>
</evidence>
<keyword evidence="1" id="KW-0732">Signal</keyword>
<feature type="chain" id="PRO_5006415250" description="D-alanyl-D-alanine carboxypeptidase" evidence="1">
    <location>
        <begin position="27"/>
        <end position="206"/>
    </location>
</feature>
<gene>
    <name evidence="2" type="ORF">FC82_GL001940</name>
</gene>
<comment type="caution">
    <text evidence="2">The sequence shown here is derived from an EMBL/GenBank/DDBJ whole genome shotgun (WGS) entry which is preliminary data.</text>
</comment>
<dbReference type="AlphaFoldDB" id="A0A0R2B969"/>
<accession>A0A0R2B969</accession>
<dbReference type="PATRIC" id="fig|1423733.4.peg.2041"/>
<evidence type="ECO:0000313" key="2">
    <source>
        <dbReference type="EMBL" id="KRM75793.1"/>
    </source>
</evidence>
<evidence type="ECO:0000313" key="3">
    <source>
        <dbReference type="Proteomes" id="UP000051845"/>
    </source>
</evidence>
<proteinExistence type="predicted"/>
<organism evidence="2 3">
    <name type="scientific">Secundilactobacillus collinoides DSM 20515 = JCM 1123</name>
    <dbReference type="NCBI Taxonomy" id="1423733"/>
    <lineage>
        <taxon>Bacteria</taxon>
        <taxon>Bacillati</taxon>
        <taxon>Bacillota</taxon>
        <taxon>Bacilli</taxon>
        <taxon>Lactobacillales</taxon>
        <taxon>Lactobacillaceae</taxon>
        <taxon>Secundilactobacillus</taxon>
    </lineage>
</organism>
<dbReference type="Proteomes" id="UP000051845">
    <property type="component" value="Unassembled WGS sequence"/>
</dbReference>
<sequence>MKKPALLVALLATVLMLVTITTQVEAKTKSATIVSTRTLTKTPYHATSGYLYTSAHLTKKAHNADNYPLTTFYATKSDTVRKANGNKAVYYYVKNGNGKVKGWIWRGHLVRIIDTTSKLQQFNKLIGLIDSTSTKTYNQIVSLLNTLNSDTTLSTLVSDLTSLKNSLTNSSDIATLKTIITTVQSDVSSGITTVANIVSWVHSLFN</sequence>
<evidence type="ECO:0000256" key="1">
    <source>
        <dbReference type="SAM" id="SignalP"/>
    </source>
</evidence>
<protein>
    <recommendedName>
        <fullName evidence="4">D-alanyl-D-alanine carboxypeptidase</fullName>
    </recommendedName>
</protein>
<dbReference type="EMBL" id="AYYR01000043">
    <property type="protein sequence ID" value="KRM75793.1"/>
    <property type="molecule type" value="Genomic_DNA"/>
</dbReference>
<dbReference type="RefSeq" id="WP_054758958.1">
    <property type="nucleotide sequence ID" value="NZ_AYYR01000043.1"/>
</dbReference>
<name>A0A0R2B969_SECCO</name>